<name>A0A168NZP7_ABSGL</name>
<evidence type="ECO:0000256" key="1">
    <source>
        <dbReference type="SAM" id="Phobius"/>
    </source>
</evidence>
<dbReference type="InParanoid" id="A0A168NZP7"/>
<dbReference type="Proteomes" id="UP000078561">
    <property type="component" value="Unassembled WGS sequence"/>
</dbReference>
<keyword evidence="1" id="KW-0812">Transmembrane</keyword>
<accession>A0A168NZP7</accession>
<keyword evidence="1" id="KW-0472">Membrane</keyword>
<dbReference type="STRING" id="4829.A0A168NZP7"/>
<keyword evidence="3" id="KW-1185">Reference proteome</keyword>
<gene>
    <name evidence="2" type="primary">ABSGL_07253.1 scaffold 8717</name>
</gene>
<feature type="transmembrane region" description="Helical" evidence="1">
    <location>
        <begin position="129"/>
        <end position="148"/>
    </location>
</feature>
<feature type="transmembrane region" description="Helical" evidence="1">
    <location>
        <begin position="184"/>
        <end position="211"/>
    </location>
</feature>
<dbReference type="EMBL" id="LT553527">
    <property type="protein sequence ID" value="SAM01512.1"/>
    <property type="molecule type" value="Genomic_DNA"/>
</dbReference>
<organism evidence="2">
    <name type="scientific">Absidia glauca</name>
    <name type="common">Pin mould</name>
    <dbReference type="NCBI Taxonomy" id="4829"/>
    <lineage>
        <taxon>Eukaryota</taxon>
        <taxon>Fungi</taxon>
        <taxon>Fungi incertae sedis</taxon>
        <taxon>Mucoromycota</taxon>
        <taxon>Mucoromycotina</taxon>
        <taxon>Mucoromycetes</taxon>
        <taxon>Mucorales</taxon>
        <taxon>Cunninghamellaceae</taxon>
        <taxon>Absidia</taxon>
    </lineage>
</organism>
<feature type="transmembrane region" description="Helical" evidence="1">
    <location>
        <begin position="94"/>
        <end position="117"/>
    </location>
</feature>
<feature type="transmembrane region" description="Helical" evidence="1">
    <location>
        <begin position="231"/>
        <end position="249"/>
    </location>
</feature>
<reference evidence="2" key="1">
    <citation type="submission" date="2016-04" db="EMBL/GenBank/DDBJ databases">
        <authorList>
            <person name="Evans L.H."/>
            <person name="Alamgir A."/>
            <person name="Owens N."/>
            <person name="Weber N.D."/>
            <person name="Virtaneva K."/>
            <person name="Barbian K."/>
            <person name="Babar A."/>
            <person name="Rosenke K."/>
        </authorList>
    </citation>
    <scope>NUCLEOTIDE SEQUENCE [LARGE SCALE GENOMIC DNA]</scope>
    <source>
        <strain evidence="2">CBS 101.48</strain>
    </source>
</reference>
<evidence type="ECO:0000313" key="3">
    <source>
        <dbReference type="Proteomes" id="UP000078561"/>
    </source>
</evidence>
<evidence type="ECO:0008006" key="4">
    <source>
        <dbReference type="Google" id="ProtNLM"/>
    </source>
</evidence>
<dbReference type="OrthoDB" id="2286091at2759"/>
<feature type="transmembrane region" description="Helical" evidence="1">
    <location>
        <begin position="57"/>
        <end position="82"/>
    </location>
</feature>
<protein>
    <recommendedName>
        <fullName evidence="4">G-protein coupled receptors family 1 profile domain-containing protein</fullName>
    </recommendedName>
</protein>
<dbReference type="AlphaFoldDB" id="A0A168NZP7"/>
<feature type="transmembrane region" description="Helical" evidence="1">
    <location>
        <begin position="269"/>
        <end position="294"/>
    </location>
</feature>
<proteinExistence type="predicted"/>
<keyword evidence="1" id="KW-1133">Transmembrane helix</keyword>
<sequence length="324" mass="37096">MNNSRPYHGDTGIADEFIPLRMVVIVFTSASLFCSLCTGMVYIFLCFNNYKNAQRPTLQFVMLATVSTVIVETLDIVNWALIGNSRYCGISRTFLLFFNAVNASSLSCIGLNLIFLLYSGVATQNKVKYFYYPGIFLVSLIATSVPIYQACHWYSQAARDIQYNRSCWFYSRHYDGSGEWNFFWLWYFCVLFVIIIVAGVSSILAVCKLFLEYQKQDTSISSKKVFLRVGIRCVLYTLVPFIVNIWSFIMQFTEFHAYEYNYPLVFIDAFLSSCCGILVSAIFFSEPTVITFLMGKCFRRHSSSHTIDDLPYSTEDHSTAVPVI</sequence>
<feature type="transmembrane region" description="Helical" evidence="1">
    <location>
        <begin position="20"/>
        <end position="45"/>
    </location>
</feature>
<evidence type="ECO:0000313" key="2">
    <source>
        <dbReference type="EMBL" id="SAM01512.1"/>
    </source>
</evidence>
<dbReference type="Gene3D" id="1.20.1070.10">
    <property type="entry name" value="Rhodopsin 7-helix transmembrane proteins"/>
    <property type="match status" value="1"/>
</dbReference>